<dbReference type="Proteomes" id="UP001529510">
    <property type="component" value="Unassembled WGS sequence"/>
</dbReference>
<feature type="non-terminal residue" evidence="1">
    <location>
        <position position="1"/>
    </location>
</feature>
<dbReference type="EMBL" id="JAMKFB020000009">
    <property type="protein sequence ID" value="KAL0183847.1"/>
    <property type="molecule type" value="Genomic_DNA"/>
</dbReference>
<protein>
    <submittedName>
        <fullName evidence="1">Uncharacterized protein</fullName>
    </submittedName>
</protein>
<keyword evidence="2" id="KW-1185">Reference proteome</keyword>
<reference evidence="1 2" key="1">
    <citation type="submission" date="2024-05" db="EMBL/GenBank/DDBJ databases">
        <title>Genome sequencing and assembly of Indian major carp, Cirrhinus mrigala (Hamilton, 1822).</title>
        <authorList>
            <person name="Mohindra V."/>
            <person name="Chowdhury L.M."/>
            <person name="Lal K."/>
            <person name="Jena J.K."/>
        </authorList>
    </citation>
    <scope>NUCLEOTIDE SEQUENCE [LARGE SCALE GENOMIC DNA]</scope>
    <source>
        <strain evidence="1">CM1030</strain>
        <tissue evidence="1">Blood</tissue>
    </source>
</reference>
<evidence type="ECO:0000313" key="1">
    <source>
        <dbReference type="EMBL" id="KAL0183847.1"/>
    </source>
</evidence>
<dbReference type="InterPro" id="IPR046342">
    <property type="entry name" value="CBS_dom_sf"/>
</dbReference>
<name>A0ABD0QCA1_CIRMR</name>
<dbReference type="AlphaFoldDB" id="A0ABD0QCA1"/>
<comment type="caution">
    <text evidence="1">The sequence shown here is derived from an EMBL/GenBank/DDBJ whole genome shotgun (WGS) entry which is preliminary data.</text>
</comment>
<gene>
    <name evidence="1" type="ORF">M9458_019543</name>
</gene>
<proteinExistence type="predicted"/>
<sequence>SASKCGDTFTLPDDSVLLWWNLTLQELRLSAPLTVLPLVSIKQTIQILKEKAFDQAPVVDEAG</sequence>
<feature type="non-terminal residue" evidence="1">
    <location>
        <position position="63"/>
    </location>
</feature>
<evidence type="ECO:0000313" key="2">
    <source>
        <dbReference type="Proteomes" id="UP001529510"/>
    </source>
</evidence>
<accession>A0ABD0QCA1</accession>
<organism evidence="1 2">
    <name type="scientific">Cirrhinus mrigala</name>
    <name type="common">Mrigala</name>
    <dbReference type="NCBI Taxonomy" id="683832"/>
    <lineage>
        <taxon>Eukaryota</taxon>
        <taxon>Metazoa</taxon>
        <taxon>Chordata</taxon>
        <taxon>Craniata</taxon>
        <taxon>Vertebrata</taxon>
        <taxon>Euteleostomi</taxon>
        <taxon>Actinopterygii</taxon>
        <taxon>Neopterygii</taxon>
        <taxon>Teleostei</taxon>
        <taxon>Ostariophysi</taxon>
        <taxon>Cypriniformes</taxon>
        <taxon>Cyprinidae</taxon>
        <taxon>Labeoninae</taxon>
        <taxon>Labeonini</taxon>
        <taxon>Cirrhinus</taxon>
    </lineage>
</organism>
<dbReference type="Gene3D" id="3.10.580.10">
    <property type="entry name" value="CBS-domain"/>
    <property type="match status" value="1"/>
</dbReference>